<dbReference type="EMBL" id="JALJOQ010000120">
    <property type="protein sequence ID" value="KAK9795952.1"/>
    <property type="molecule type" value="Genomic_DNA"/>
</dbReference>
<keyword evidence="3 13" id="KW-0493">Microtubule</keyword>
<dbReference type="FunFam" id="3.40.850.10:FF:000019">
    <property type="entry name" value="Kinesin-like protein KIN-5D"/>
    <property type="match status" value="1"/>
</dbReference>
<evidence type="ECO:0000256" key="14">
    <source>
        <dbReference type="SAM" id="Coils"/>
    </source>
</evidence>
<gene>
    <name evidence="17" type="ORF">WJX73_003914</name>
</gene>
<feature type="region of interest" description="Disordered" evidence="15">
    <location>
        <begin position="819"/>
        <end position="899"/>
    </location>
</feature>
<dbReference type="GO" id="GO:0008017">
    <property type="term" value="F:microtubule binding"/>
    <property type="evidence" value="ECO:0007669"/>
    <property type="project" value="InterPro"/>
</dbReference>
<evidence type="ECO:0000256" key="12">
    <source>
        <dbReference type="PROSITE-ProRule" id="PRU00283"/>
    </source>
</evidence>
<dbReference type="Pfam" id="PF00225">
    <property type="entry name" value="Kinesin"/>
    <property type="match status" value="1"/>
</dbReference>
<evidence type="ECO:0000256" key="10">
    <source>
        <dbReference type="ARBA" id="ARBA00034704"/>
    </source>
</evidence>
<feature type="binding site" evidence="12">
    <location>
        <begin position="220"/>
        <end position="227"/>
    </location>
    <ligand>
        <name>ATP</name>
        <dbReference type="ChEBI" id="CHEBI:30616"/>
    </ligand>
</feature>
<accession>A0AAW1NVF5</accession>
<dbReference type="SUPFAM" id="SSF52540">
    <property type="entry name" value="P-loop containing nucleoside triphosphate hydrolases"/>
    <property type="match status" value="1"/>
</dbReference>
<evidence type="ECO:0000256" key="2">
    <source>
        <dbReference type="ARBA" id="ARBA00022490"/>
    </source>
</evidence>
<evidence type="ECO:0000259" key="16">
    <source>
        <dbReference type="PROSITE" id="PS50067"/>
    </source>
</evidence>
<feature type="compositionally biased region" description="Polar residues" evidence="15">
    <location>
        <begin position="865"/>
        <end position="889"/>
    </location>
</feature>
<evidence type="ECO:0000256" key="11">
    <source>
        <dbReference type="ARBA" id="ARBA00046159"/>
    </source>
</evidence>
<feature type="coiled-coil region" evidence="14">
    <location>
        <begin position="603"/>
        <end position="637"/>
    </location>
</feature>
<dbReference type="PANTHER" id="PTHR37739:SF8">
    <property type="entry name" value="KINESIN-LIKE PROTEIN KIN-12D"/>
    <property type="match status" value="1"/>
</dbReference>
<dbReference type="InterPro" id="IPR019821">
    <property type="entry name" value="Kinesin_motor_CS"/>
</dbReference>
<evidence type="ECO:0000256" key="9">
    <source>
        <dbReference type="ARBA" id="ARBA00034488"/>
    </source>
</evidence>
<evidence type="ECO:0000256" key="4">
    <source>
        <dbReference type="ARBA" id="ARBA00022741"/>
    </source>
</evidence>
<evidence type="ECO:0000256" key="13">
    <source>
        <dbReference type="RuleBase" id="RU000394"/>
    </source>
</evidence>
<reference evidence="17 18" key="1">
    <citation type="journal article" date="2024" name="Nat. Commun.">
        <title>Phylogenomics reveals the evolutionary origins of lichenization in chlorophyte algae.</title>
        <authorList>
            <person name="Puginier C."/>
            <person name="Libourel C."/>
            <person name="Otte J."/>
            <person name="Skaloud P."/>
            <person name="Haon M."/>
            <person name="Grisel S."/>
            <person name="Petersen M."/>
            <person name="Berrin J.G."/>
            <person name="Delaux P.M."/>
            <person name="Dal Grande F."/>
            <person name="Keller J."/>
        </authorList>
    </citation>
    <scope>NUCLEOTIDE SEQUENCE [LARGE SCALE GENOMIC DNA]</scope>
    <source>
        <strain evidence="17 18">SAG 2036</strain>
    </source>
</reference>
<keyword evidence="8" id="KW-0206">Cytoskeleton</keyword>
<dbReference type="PROSITE" id="PS50067">
    <property type="entry name" value="KINESIN_MOTOR_2"/>
    <property type="match status" value="1"/>
</dbReference>
<evidence type="ECO:0000313" key="18">
    <source>
        <dbReference type="Proteomes" id="UP001465755"/>
    </source>
</evidence>
<dbReference type="Proteomes" id="UP001465755">
    <property type="component" value="Unassembled WGS sequence"/>
</dbReference>
<dbReference type="SMART" id="SM00129">
    <property type="entry name" value="KISc"/>
    <property type="match status" value="1"/>
</dbReference>
<evidence type="ECO:0000256" key="7">
    <source>
        <dbReference type="ARBA" id="ARBA00023175"/>
    </source>
</evidence>
<evidence type="ECO:0000256" key="5">
    <source>
        <dbReference type="ARBA" id="ARBA00022840"/>
    </source>
</evidence>
<feature type="region of interest" description="Disordered" evidence="15">
    <location>
        <begin position="645"/>
        <end position="671"/>
    </location>
</feature>
<feature type="domain" description="Kinesin motor" evidence="16">
    <location>
        <begin position="140"/>
        <end position="473"/>
    </location>
</feature>
<dbReference type="GO" id="GO:0005874">
    <property type="term" value="C:microtubule"/>
    <property type="evidence" value="ECO:0007669"/>
    <property type="project" value="UniProtKB-KW"/>
</dbReference>
<feature type="compositionally biased region" description="Polar residues" evidence="15">
    <location>
        <begin position="105"/>
        <end position="127"/>
    </location>
</feature>
<protein>
    <recommendedName>
        <fullName evidence="13">Kinesin-like protein</fullName>
    </recommendedName>
</protein>
<dbReference type="PRINTS" id="PR00380">
    <property type="entry name" value="KINESINHEAVY"/>
</dbReference>
<dbReference type="InterPro" id="IPR036961">
    <property type="entry name" value="Kinesin_motor_dom_sf"/>
</dbReference>
<comment type="function">
    <text evidence="11">Responsible for microtubule translocation. May be important for the organization of phragmoplast-specific arrays of microtubules. Plays an essential role in stabilizing the mitotic spindle. Required during mitotic cytokinesis.</text>
</comment>
<evidence type="ECO:0000256" key="15">
    <source>
        <dbReference type="SAM" id="MobiDB-lite"/>
    </source>
</evidence>
<comment type="similarity">
    <text evidence="10">Belongs to the TRAFAC class myosin-kinesin ATPase superfamily. Kinesin family. KIN-5/BimC subfamily.</text>
</comment>
<dbReference type="GO" id="GO:0005524">
    <property type="term" value="F:ATP binding"/>
    <property type="evidence" value="ECO:0007669"/>
    <property type="project" value="UniProtKB-UniRule"/>
</dbReference>
<organism evidence="17 18">
    <name type="scientific">Symbiochloris irregularis</name>
    <dbReference type="NCBI Taxonomy" id="706552"/>
    <lineage>
        <taxon>Eukaryota</taxon>
        <taxon>Viridiplantae</taxon>
        <taxon>Chlorophyta</taxon>
        <taxon>core chlorophytes</taxon>
        <taxon>Trebouxiophyceae</taxon>
        <taxon>Trebouxiales</taxon>
        <taxon>Trebouxiaceae</taxon>
        <taxon>Symbiochloris</taxon>
    </lineage>
</organism>
<comment type="similarity">
    <text evidence="9">Belongs to the TRAFAC class myosin-kinesin ATPase superfamily. Kinesin family. KIN-12 subfamily.</text>
</comment>
<keyword evidence="6 14" id="KW-0175">Coiled coil</keyword>
<keyword evidence="18" id="KW-1185">Reference proteome</keyword>
<feature type="region of interest" description="Disordered" evidence="15">
    <location>
        <begin position="25"/>
        <end position="134"/>
    </location>
</feature>
<dbReference type="PROSITE" id="PS00411">
    <property type="entry name" value="KINESIN_MOTOR_1"/>
    <property type="match status" value="1"/>
</dbReference>
<feature type="compositionally biased region" description="Low complexity" evidence="15">
    <location>
        <begin position="39"/>
        <end position="49"/>
    </location>
</feature>
<dbReference type="GO" id="GO:0005819">
    <property type="term" value="C:spindle"/>
    <property type="evidence" value="ECO:0007669"/>
    <property type="project" value="UniProtKB-SubCell"/>
</dbReference>
<dbReference type="InterPro" id="IPR027417">
    <property type="entry name" value="P-loop_NTPase"/>
</dbReference>
<keyword evidence="7 12" id="KW-0505">Motor protein</keyword>
<keyword evidence="2" id="KW-0963">Cytoplasm</keyword>
<evidence type="ECO:0000256" key="8">
    <source>
        <dbReference type="ARBA" id="ARBA00023212"/>
    </source>
</evidence>
<dbReference type="GO" id="GO:0007010">
    <property type="term" value="P:cytoskeleton organization"/>
    <property type="evidence" value="ECO:0007669"/>
    <property type="project" value="UniProtKB-ARBA"/>
</dbReference>
<dbReference type="InterPro" id="IPR044986">
    <property type="entry name" value="KIF15/KIN-12"/>
</dbReference>
<sequence>MAEPRSSISDEALDADINIKRAQNAWLGKLRRPPKENSPPRSLHPSRSLGVHTPTKQPLRRATGDRPTSAGINARNVTTSPRVPAPRGTPPGSLPRKAPIPRFSRTISSEGPESPAISRQDSISSIGSVDPAPERLADTQVQVILRVRPPLEREAQSGTCLQRLSSSGITSTVPGHDPQSFTFDHVANSNTTQDDMFRLVGESLVENCLAGYNSSIYAYGQTGSGKTFTMLGDLNDPEDRGLAPRIFEYLFLRIAEEEDKQTGDNHRVSLKCQYLEIYNETISDLLCPGSTNLQLREHYRRGCHVDGLAEMTALNCEDVMSLMQKGGEVRRVGETNMNRESSRSHAVFTAVVEVATTQESGLTNVRYSRINLIDLAGSERIKSSGATGDQLREASNINRSLSTLGRVIMELVEAQRSHRPSHVPYRDSRLTFLLQDSLGGNAKTTIIANISPSMDSAHETMSTLQFAARAKLMRNKARVNQDTRGNIEVLRKEVLRLNRELEVMRADAKEPLLLQIAELQEEGNALRAARDKAVHALESLQVDTRQQKAKTRWASDTVQKLERFMEEVRGQLEAMLHTKVEDGHSTDNEAAIRELLGMAEGRLQAQEDSLASERQQHEQATQQAAQLQQALHASNNEALRRRTADEQAIQEGQATAERHAERAESLQSSVDSQNARIAALEQELALARATVAESAKEMAAVRAQHLTDLAREAKAKRELHKRTSSLEQALAEERAKGGTQRREWELAVGVLADTRTRVEDLERQAHQRESQLEEMHSALSVACCASETARAQASEQAARAARYRRAFVDIDQLIAWARTPTSARRSHPPLPGTRDSSTDGHLDVPSSPDGQITAYPADVRRSPRSPLQSELASTNGSMRKPSLQLQVPSPSFKAPIELA</sequence>
<evidence type="ECO:0000256" key="3">
    <source>
        <dbReference type="ARBA" id="ARBA00022701"/>
    </source>
</evidence>
<feature type="coiled-coil region" evidence="14">
    <location>
        <begin position="480"/>
        <end position="507"/>
    </location>
</feature>
<proteinExistence type="inferred from homology"/>
<dbReference type="GO" id="GO:0007018">
    <property type="term" value="P:microtubule-based movement"/>
    <property type="evidence" value="ECO:0007669"/>
    <property type="project" value="InterPro"/>
</dbReference>
<evidence type="ECO:0000256" key="1">
    <source>
        <dbReference type="ARBA" id="ARBA00004186"/>
    </source>
</evidence>
<dbReference type="Gene3D" id="3.40.850.10">
    <property type="entry name" value="Kinesin motor domain"/>
    <property type="match status" value="1"/>
</dbReference>
<dbReference type="InterPro" id="IPR001752">
    <property type="entry name" value="Kinesin_motor_dom"/>
</dbReference>
<feature type="compositionally biased region" description="Pro residues" evidence="15">
    <location>
        <begin position="83"/>
        <end position="93"/>
    </location>
</feature>
<keyword evidence="5 12" id="KW-0067">ATP-binding</keyword>
<comment type="subcellular location">
    <subcellularLocation>
        <location evidence="1">Cytoplasm</location>
        <location evidence="1">Cytoskeleton</location>
        <location evidence="1">Spindle</location>
    </subcellularLocation>
</comment>
<dbReference type="AlphaFoldDB" id="A0AAW1NVF5"/>
<evidence type="ECO:0000313" key="17">
    <source>
        <dbReference type="EMBL" id="KAK9795952.1"/>
    </source>
</evidence>
<comment type="caution">
    <text evidence="17">The sequence shown here is derived from an EMBL/GenBank/DDBJ whole genome shotgun (WGS) entry which is preliminary data.</text>
</comment>
<name>A0AAW1NVF5_9CHLO</name>
<evidence type="ECO:0000256" key="6">
    <source>
        <dbReference type="ARBA" id="ARBA00023054"/>
    </source>
</evidence>
<dbReference type="PANTHER" id="PTHR37739">
    <property type="entry name" value="KINESIN-LIKE PROTEIN KIN-12D"/>
    <property type="match status" value="1"/>
</dbReference>
<dbReference type="GO" id="GO:0003777">
    <property type="term" value="F:microtubule motor activity"/>
    <property type="evidence" value="ECO:0007669"/>
    <property type="project" value="InterPro"/>
</dbReference>
<keyword evidence="4 12" id="KW-0547">Nucleotide-binding</keyword>